<accession>M2Q3U5</accession>
<dbReference type="HOGENOM" id="CLU_052212_0_1_1"/>
<dbReference type="SUPFAM" id="SSF48576">
    <property type="entry name" value="Terpenoid synthases"/>
    <property type="match status" value="1"/>
</dbReference>
<evidence type="ECO:0000256" key="1">
    <source>
        <dbReference type="ARBA" id="ARBA00007946"/>
    </source>
</evidence>
<organism evidence="3 4">
    <name type="scientific">Ceriporiopsis subvermispora (strain B)</name>
    <name type="common">White-rot fungus</name>
    <name type="synonym">Gelatoporia subvermispora</name>
    <dbReference type="NCBI Taxonomy" id="914234"/>
    <lineage>
        <taxon>Eukaryota</taxon>
        <taxon>Fungi</taxon>
        <taxon>Dikarya</taxon>
        <taxon>Basidiomycota</taxon>
        <taxon>Agaricomycotina</taxon>
        <taxon>Agaricomycetes</taxon>
        <taxon>Polyporales</taxon>
        <taxon>Gelatoporiaceae</taxon>
        <taxon>Gelatoporia</taxon>
    </lineage>
</organism>
<proteinExistence type="inferred from homology"/>
<dbReference type="GO" id="GO:0016838">
    <property type="term" value="F:carbon-oxygen lyase activity, acting on phosphates"/>
    <property type="evidence" value="ECO:0007669"/>
    <property type="project" value="InterPro"/>
</dbReference>
<dbReference type="InterPro" id="IPR024652">
    <property type="entry name" value="Trichodiene_synth"/>
</dbReference>
<dbReference type="InterPro" id="IPR008949">
    <property type="entry name" value="Isoprenoid_synthase_dom_sf"/>
</dbReference>
<dbReference type="EMBL" id="KB445818">
    <property type="protein sequence ID" value="EMD31443.1"/>
    <property type="molecule type" value="Genomic_DNA"/>
</dbReference>
<evidence type="ECO:0000313" key="4">
    <source>
        <dbReference type="Proteomes" id="UP000016930"/>
    </source>
</evidence>
<dbReference type="Pfam" id="PF06330">
    <property type="entry name" value="TRI5"/>
    <property type="match status" value="1"/>
</dbReference>
<reference evidence="3 4" key="1">
    <citation type="journal article" date="2012" name="Proc. Natl. Acad. Sci. U.S.A.">
        <title>Comparative genomics of Ceriporiopsis subvermispora and Phanerochaete chrysosporium provide insight into selective ligninolysis.</title>
        <authorList>
            <person name="Fernandez-Fueyo E."/>
            <person name="Ruiz-Duenas F.J."/>
            <person name="Ferreira P."/>
            <person name="Floudas D."/>
            <person name="Hibbett D.S."/>
            <person name="Canessa P."/>
            <person name="Larrondo L.F."/>
            <person name="James T.Y."/>
            <person name="Seelenfreund D."/>
            <person name="Lobos S."/>
            <person name="Polanco R."/>
            <person name="Tello M."/>
            <person name="Honda Y."/>
            <person name="Watanabe T."/>
            <person name="Watanabe T."/>
            <person name="Ryu J.S."/>
            <person name="Kubicek C.P."/>
            <person name="Schmoll M."/>
            <person name="Gaskell J."/>
            <person name="Hammel K.E."/>
            <person name="St John F.J."/>
            <person name="Vanden Wymelenberg A."/>
            <person name="Sabat G."/>
            <person name="Splinter BonDurant S."/>
            <person name="Syed K."/>
            <person name="Yadav J.S."/>
            <person name="Doddapaneni H."/>
            <person name="Subramanian V."/>
            <person name="Lavin J.L."/>
            <person name="Oguiza J.A."/>
            <person name="Perez G."/>
            <person name="Pisabarro A.G."/>
            <person name="Ramirez L."/>
            <person name="Santoyo F."/>
            <person name="Master E."/>
            <person name="Coutinho P.M."/>
            <person name="Henrissat B."/>
            <person name="Lombard V."/>
            <person name="Magnuson J.K."/>
            <person name="Kuees U."/>
            <person name="Hori C."/>
            <person name="Igarashi K."/>
            <person name="Samejima M."/>
            <person name="Held B.W."/>
            <person name="Barry K.W."/>
            <person name="LaButti K.M."/>
            <person name="Lapidus A."/>
            <person name="Lindquist E.A."/>
            <person name="Lucas S.M."/>
            <person name="Riley R."/>
            <person name="Salamov A.A."/>
            <person name="Hoffmeister D."/>
            <person name="Schwenk D."/>
            <person name="Hadar Y."/>
            <person name="Yarden O."/>
            <person name="de Vries R.P."/>
            <person name="Wiebenga A."/>
            <person name="Stenlid J."/>
            <person name="Eastwood D."/>
            <person name="Grigoriev I.V."/>
            <person name="Berka R.M."/>
            <person name="Blanchette R.A."/>
            <person name="Kersten P."/>
            <person name="Martinez A.T."/>
            <person name="Vicuna R."/>
            <person name="Cullen D."/>
        </authorList>
    </citation>
    <scope>NUCLEOTIDE SEQUENCE [LARGE SCALE GENOMIC DNA]</scope>
    <source>
        <strain evidence="3 4">B</strain>
    </source>
</reference>
<evidence type="ECO:0000256" key="2">
    <source>
        <dbReference type="ARBA" id="ARBA00023239"/>
    </source>
</evidence>
<gene>
    <name evidence="3" type="ORF">CERSUDRAFT_100300</name>
</gene>
<protein>
    <recommendedName>
        <fullName evidence="5">Terpene synthase</fullName>
    </recommendedName>
</protein>
<dbReference type="OrthoDB" id="2998174at2759"/>
<evidence type="ECO:0000313" key="3">
    <source>
        <dbReference type="EMBL" id="EMD31443.1"/>
    </source>
</evidence>
<keyword evidence="2" id="KW-0456">Lyase</keyword>
<name>M2Q3U5_CERS8</name>
<keyword evidence="4" id="KW-1185">Reference proteome</keyword>
<dbReference type="AlphaFoldDB" id="M2Q3U5"/>
<evidence type="ECO:0008006" key="5">
    <source>
        <dbReference type="Google" id="ProtNLM"/>
    </source>
</evidence>
<comment type="similarity">
    <text evidence="1">Belongs to the trichodiene synthase family.</text>
</comment>
<sequence length="306" mass="34728">MVMSMQRTIIADSRDAISALLGRLDIVMPTYERDPSLEQRVDQVMESWNFQLPRAHIISGITITVTAYNHIRDLDTRVYIAVYSAIVIAMDCPDVLNALDFSDFHKQLLQGHMQQDTGLLGELVKYLSASWQYYSRFAASCILTSSLDFVNGCILENTFPNLTIHHDALAFVEYRRARAGLAEAFAYFIWDKARFPDEMEYVQAIPDAMSFINYLNDVLSSYKEAMRGESGTYLQDRAVLSGKSRSETLYDIIDDTAAASERVRAILGNGQARDAWEAFMVGYLSFHMSAPRYRLLEIVDAQYILA</sequence>
<dbReference type="Gene3D" id="1.10.600.10">
    <property type="entry name" value="Farnesyl Diphosphate Synthase"/>
    <property type="match status" value="1"/>
</dbReference>
<dbReference type="Proteomes" id="UP000016930">
    <property type="component" value="Unassembled WGS sequence"/>
</dbReference>